<dbReference type="AlphaFoldDB" id="A0AAP0E386"/>
<comment type="caution">
    <text evidence="1">The sequence shown here is derived from an EMBL/GenBank/DDBJ whole genome shotgun (WGS) entry which is preliminary data.</text>
</comment>
<evidence type="ECO:0000313" key="2">
    <source>
        <dbReference type="Proteomes" id="UP001419268"/>
    </source>
</evidence>
<dbReference type="EMBL" id="JBBNAG010000013">
    <property type="protein sequence ID" value="KAK9084380.1"/>
    <property type="molecule type" value="Genomic_DNA"/>
</dbReference>
<name>A0AAP0E386_9MAGN</name>
<evidence type="ECO:0000313" key="1">
    <source>
        <dbReference type="EMBL" id="KAK9084380.1"/>
    </source>
</evidence>
<keyword evidence="2" id="KW-1185">Reference proteome</keyword>
<proteinExistence type="predicted"/>
<protein>
    <submittedName>
        <fullName evidence="1">Uncharacterized protein</fullName>
    </submittedName>
</protein>
<reference evidence="1 2" key="1">
    <citation type="submission" date="2024-01" db="EMBL/GenBank/DDBJ databases">
        <title>Genome assemblies of Stephania.</title>
        <authorList>
            <person name="Yang L."/>
        </authorList>
    </citation>
    <scope>NUCLEOTIDE SEQUENCE [LARGE SCALE GENOMIC DNA]</scope>
    <source>
        <strain evidence="1">JXDWG</strain>
        <tissue evidence="1">Leaf</tissue>
    </source>
</reference>
<gene>
    <name evidence="1" type="ORF">Scep_030851</name>
</gene>
<organism evidence="1 2">
    <name type="scientific">Stephania cephalantha</name>
    <dbReference type="NCBI Taxonomy" id="152367"/>
    <lineage>
        <taxon>Eukaryota</taxon>
        <taxon>Viridiplantae</taxon>
        <taxon>Streptophyta</taxon>
        <taxon>Embryophyta</taxon>
        <taxon>Tracheophyta</taxon>
        <taxon>Spermatophyta</taxon>
        <taxon>Magnoliopsida</taxon>
        <taxon>Ranunculales</taxon>
        <taxon>Menispermaceae</taxon>
        <taxon>Menispermoideae</taxon>
        <taxon>Cissampelideae</taxon>
        <taxon>Stephania</taxon>
    </lineage>
</organism>
<accession>A0AAP0E386</accession>
<dbReference type="Proteomes" id="UP001419268">
    <property type="component" value="Unassembled WGS sequence"/>
</dbReference>
<sequence length="62" mass="7378">MEDFEQNGADPLTVSVHQMNLDRLRFLFRSYLTICLQKFHSLSWTHMHVLQESNAPWRPSDC</sequence>
<dbReference type="Gene3D" id="1.20.58.1030">
    <property type="match status" value="1"/>
</dbReference>
<dbReference type="InterPro" id="IPR036224">
    <property type="entry name" value="GINS_bundle-like_dom_sf"/>
</dbReference>
<dbReference type="SUPFAM" id="SSF158573">
    <property type="entry name" value="GINS helical bundle-like"/>
    <property type="match status" value="1"/>
</dbReference>